<dbReference type="Gene3D" id="1.25.40.10">
    <property type="entry name" value="Tetratricopeptide repeat domain"/>
    <property type="match status" value="1"/>
</dbReference>
<dbReference type="AlphaFoldDB" id="A0A165QDA5"/>
<keyword evidence="3" id="KW-1185">Reference proteome</keyword>
<evidence type="ECO:0000313" key="2">
    <source>
        <dbReference type="EMBL" id="KZW03441.1"/>
    </source>
</evidence>
<evidence type="ECO:0000313" key="3">
    <source>
        <dbReference type="Proteomes" id="UP000077266"/>
    </source>
</evidence>
<evidence type="ECO:0008006" key="4">
    <source>
        <dbReference type="Google" id="ProtNLM"/>
    </source>
</evidence>
<dbReference type="InParanoid" id="A0A165QDA5"/>
<feature type="chain" id="PRO_5007865001" description="Pentacotripeptide-repeat region of PRORP domain-containing protein" evidence="1">
    <location>
        <begin position="20"/>
        <end position="539"/>
    </location>
</feature>
<keyword evidence="1" id="KW-0732">Signal</keyword>
<gene>
    <name evidence="2" type="ORF">EXIGLDRAFT_828371</name>
</gene>
<protein>
    <recommendedName>
        <fullName evidence="4">Pentacotripeptide-repeat region of PRORP domain-containing protein</fullName>
    </recommendedName>
</protein>
<name>A0A165QDA5_EXIGL</name>
<dbReference type="OrthoDB" id="185373at2759"/>
<dbReference type="InterPro" id="IPR011990">
    <property type="entry name" value="TPR-like_helical_dom_sf"/>
</dbReference>
<evidence type="ECO:0000256" key="1">
    <source>
        <dbReference type="SAM" id="SignalP"/>
    </source>
</evidence>
<feature type="signal peptide" evidence="1">
    <location>
        <begin position="1"/>
        <end position="19"/>
    </location>
</feature>
<proteinExistence type="predicted"/>
<reference evidence="2 3" key="1">
    <citation type="journal article" date="2016" name="Mol. Biol. Evol.">
        <title>Comparative Genomics of Early-Diverging Mushroom-Forming Fungi Provides Insights into the Origins of Lignocellulose Decay Capabilities.</title>
        <authorList>
            <person name="Nagy L.G."/>
            <person name="Riley R."/>
            <person name="Tritt A."/>
            <person name="Adam C."/>
            <person name="Daum C."/>
            <person name="Floudas D."/>
            <person name="Sun H."/>
            <person name="Yadav J.S."/>
            <person name="Pangilinan J."/>
            <person name="Larsson K.H."/>
            <person name="Matsuura K."/>
            <person name="Barry K."/>
            <person name="Labutti K."/>
            <person name="Kuo R."/>
            <person name="Ohm R.A."/>
            <person name="Bhattacharya S.S."/>
            <person name="Shirouzu T."/>
            <person name="Yoshinaga Y."/>
            <person name="Martin F.M."/>
            <person name="Grigoriev I.V."/>
            <person name="Hibbett D.S."/>
        </authorList>
    </citation>
    <scope>NUCLEOTIDE SEQUENCE [LARGE SCALE GENOMIC DNA]</scope>
    <source>
        <strain evidence="2 3">HHB12029</strain>
    </source>
</reference>
<dbReference type="EMBL" id="KV425883">
    <property type="protein sequence ID" value="KZW03441.1"/>
    <property type="molecule type" value="Genomic_DNA"/>
</dbReference>
<sequence length="539" mass="59872">MSCAQCLVNVLCLSALVATSPPYFISYPILSYPCGLRPRLYSDRSRSPPGADLEPDPDADDAYALLPRLGIPRFRAGDTPSTHDLGKARREAVARAAPDPWRVLWLERWHMDQDHNSLLSVPKQKTVPFTSHQSDLLNPRYIARFLIRKRATKSLAEVMPLVEQLMLAGFKPNTYTLGVLIGKDIWRTITMTELAEQLGVEPNHVNWSQLMNNALRTRGRLTALDIYDAAPSVETSAVQNVARALVNRTPFYRPDAHALRRVSRMFRRQVDQRAEDDDSRLEMHNFLGALRGTHALEKGERDEDVAFFLDWIKRSGGGFHGVPALSEAIERIYRATSFEQAVEGVWSVNGLGDAPYNELLSLLARICALRFPERSTIPPDVLRSYIQRIRDAGDDVKDNQPLVLALESYAAAGVQLHIEEEAAGVDAKTHLAHALSDTRELEEQLLSLSDVRLVTSLARAYSSLGSFSDALRLWNSFTQTGGQPNAQLAQVMLSSCRRHWALPSARSIFSLALASGCADARVTATFAETLARSEGYGGL</sequence>
<organism evidence="2 3">
    <name type="scientific">Exidia glandulosa HHB12029</name>
    <dbReference type="NCBI Taxonomy" id="1314781"/>
    <lineage>
        <taxon>Eukaryota</taxon>
        <taxon>Fungi</taxon>
        <taxon>Dikarya</taxon>
        <taxon>Basidiomycota</taxon>
        <taxon>Agaricomycotina</taxon>
        <taxon>Agaricomycetes</taxon>
        <taxon>Auriculariales</taxon>
        <taxon>Exidiaceae</taxon>
        <taxon>Exidia</taxon>
    </lineage>
</organism>
<accession>A0A165QDA5</accession>
<dbReference type="Proteomes" id="UP000077266">
    <property type="component" value="Unassembled WGS sequence"/>
</dbReference>